<gene>
    <name evidence="1" type="ORF">MCHLO_09182</name>
</gene>
<keyword evidence="2" id="KW-1185">Reference proteome</keyword>
<dbReference type="Proteomes" id="UP000815677">
    <property type="component" value="Unassembled WGS sequence"/>
</dbReference>
<organism evidence="1 2">
    <name type="scientific">Mycena chlorophos</name>
    <name type="common">Agaric fungus</name>
    <name type="synonym">Agaricus chlorophos</name>
    <dbReference type="NCBI Taxonomy" id="658473"/>
    <lineage>
        <taxon>Eukaryota</taxon>
        <taxon>Fungi</taxon>
        <taxon>Dikarya</taxon>
        <taxon>Basidiomycota</taxon>
        <taxon>Agaricomycotina</taxon>
        <taxon>Agaricomycetes</taxon>
        <taxon>Agaricomycetidae</taxon>
        <taxon>Agaricales</taxon>
        <taxon>Marasmiineae</taxon>
        <taxon>Mycenaceae</taxon>
        <taxon>Mycena</taxon>
    </lineage>
</organism>
<evidence type="ECO:0000313" key="1">
    <source>
        <dbReference type="EMBL" id="GAT52099.1"/>
    </source>
</evidence>
<proteinExistence type="predicted"/>
<accession>A0ABQ0LLW5</accession>
<evidence type="ECO:0000313" key="2">
    <source>
        <dbReference type="Proteomes" id="UP000815677"/>
    </source>
</evidence>
<name>A0ABQ0LLW5_MYCCL</name>
<protein>
    <recommendedName>
        <fullName evidence="3">F-box domain-containing protein</fullName>
    </recommendedName>
</protein>
<dbReference type="EMBL" id="DF847569">
    <property type="protein sequence ID" value="GAT52099.1"/>
    <property type="molecule type" value="Genomic_DNA"/>
</dbReference>
<sequence length="485" mass="54192">MQRQAVPATSPHPIHDLPIELLARIFVHCTLLPGKQHTSAFDSPLLLTHICRSWRAIALATRRLWSIFAIDLSDGPHASARLLSAWLDRSGVYPLVVSLSQRQTSRSTHSEAHLLPLIATSIPRWREARIHLRSSILPVLFSLAERDHAAGIRKRTPVADPETSQMEEHNCQELPHLRRLSLCVIPDGGTTPKADLKAITMFADAPRLTEVTLIKLPPHPDAIWLPWAQLRVLSVQCPDADAALGALILAPNLRKLFIKLERSSRVAADRPAIDVGAEPCPAGERRSHAALESLSIAFHPGVDTRRFGDVFAELRLDLPVLKSLTLTDGDPIHFDTVRISAEHAPVLEHLTLHVGLGTTSPICELLASLTSARILELREVSEPTLRELLLHLAYDSGDSDPEFLPHLESIHIDGLSFAHQFDLPLFCRALRRREDRIRTFTITVLGTSRSLRKSAKFEAELEYLQELRRRGKDLRVQYLCGKLVF</sequence>
<evidence type="ECO:0008006" key="3">
    <source>
        <dbReference type="Google" id="ProtNLM"/>
    </source>
</evidence>
<reference evidence="1" key="1">
    <citation type="submission" date="2014-09" db="EMBL/GenBank/DDBJ databases">
        <title>Genome sequence of the luminous mushroom Mycena chlorophos for searching fungal bioluminescence genes.</title>
        <authorList>
            <person name="Tanaka Y."/>
            <person name="Kasuga D."/>
            <person name="Oba Y."/>
            <person name="Hase S."/>
            <person name="Sato K."/>
            <person name="Oba Y."/>
            <person name="Sakakibara Y."/>
        </authorList>
    </citation>
    <scope>NUCLEOTIDE SEQUENCE</scope>
</reference>